<keyword evidence="2" id="KW-1133">Transmembrane helix</keyword>
<feature type="compositionally biased region" description="Basic and acidic residues" evidence="1">
    <location>
        <begin position="28"/>
        <end position="40"/>
    </location>
</feature>
<feature type="region of interest" description="Disordered" evidence="1">
    <location>
        <begin position="16"/>
        <end position="46"/>
    </location>
</feature>
<dbReference type="EMBL" id="JXTB01000067">
    <property type="protein sequence ID" value="PON67955.1"/>
    <property type="molecule type" value="Genomic_DNA"/>
</dbReference>
<dbReference type="AlphaFoldDB" id="A0A2P5D3Y4"/>
<evidence type="ECO:0000256" key="1">
    <source>
        <dbReference type="SAM" id="MobiDB-lite"/>
    </source>
</evidence>
<protein>
    <submittedName>
        <fullName evidence="3">Uncharacterized protein</fullName>
    </submittedName>
</protein>
<accession>A0A2P5D3Y4</accession>
<feature type="transmembrane region" description="Helical" evidence="2">
    <location>
        <begin position="80"/>
        <end position="97"/>
    </location>
</feature>
<organism evidence="3 4">
    <name type="scientific">Parasponia andersonii</name>
    <name type="common">Sponia andersonii</name>
    <dbReference type="NCBI Taxonomy" id="3476"/>
    <lineage>
        <taxon>Eukaryota</taxon>
        <taxon>Viridiplantae</taxon>
        <taxon>Streptophyta</taxon>
        <taxon>Embryophyta</taxon>
        <taxon>Tracheophyta</taxon>
        <taxon>Spermatophyta</taxon>
        <taxon>Magnoliopsida</taxon>
        <taxon>eudicotyledons</taxon>
        <taxon>Gunneridae</taxon>
        <taxon>Pentapetalae</taxon>
        <taxon>rosids</taxon>
        <taxon>fabids</taxon>
        <taxon>Rosales</taxon>
        <taxon>Cannabaceae</taxon>
        <taxon>Parasponia</taxon>
    </lineage>
</organism>
<feature type="non-terminal residue" evidence="3">
    <location>
        <position position="99"/>
    </location>
</feature>
<name>A0A2P5D3Y4_PARAD</name>
<evidence type="ECO:0000313" key="4">
    <source>
        <dbReference type="Proteomes" id="UP000237105"/>
    </source>
</evidence>
<dbReference type="Proteomes" id="UP000237105">
    <property type="component" value="Unassembled WGS sequence"/>
</dbReference>
<evidence type="ECO:0000313" key="3">
    <source>
        <dbReference type="EMBL" id="PON67955.1"/>
    </source>
</evidence>
<reference evidence="4" key="1">
    <citation type="submission" date="2016-06" db="EMBL/GenBank/DDBJ databases">
        <title>Parallel loss of symbiosis genes in relatives of nitrogen-fixing non-legume Parasponia.</title>
        <authorList>
            <person name="Van Velzen R."/>
            <person name="Holmer R."/>
            <person name="Bu F."/>
            <person name="Rutten L."/>
            <person name="Van Zeijl A."/>
            <person name="Liu W."/>
            <person name="Santuari L."/>
            <person name="Cao Q."/>
            <person name="Sharma T."/>
            <person name="Shen D."/>
            <person name="Roswanjaya Y."/>
            <person name="Wardhani T."/>
            <person name="Kalhor M.S."/>
            <person name="Jansen J."/>
            <person name="Van den Hoogen J."/>
            <person name="Gungor B."/>
            <person name="Hartog M."/>
            <person name="Hontelez J."/>
            <person name="Verver J."/>
            <person name="Yang W.-C."/>
            <person name="Schijlen E."/>
            <person name="Repin R."/>
            <person name="Schilthuizen M."/>
            <person name="Schranz E."/>
            <person name="Heidstra R."/>
            <person name="Miyata K."/>
            <person name="Fedorova E."/>
            <person name="Kohlen W."/>
            <person name="Bisseling T."/>
            <person name="Smit S."/>
            <person name="Geurts R."/>
        </authorList>
    </citation>
    <scope>NUCLEOTIDE SEQUENCE [LARGE SCALE GENOMIC DNA]</scope>
    <source>
        <strain evidence="4">cv. WU1-14</strain>
    </source>
</reference>
<keyword evidence="2" id="KW-0812">Transmembrane</keyword>
<keyword evidence="4" id="KW-1185">Reference proteome</keyword>
<evidence type="ECO:0000256" key="2">
    <source>
        <dbReference type="SAM" id="Phobius"/>
    </source>
</evidence>
<proteinExistence type="predicted"/>
<sequence length="99" mass="10872">MYCHSAAAERFLEKPNSLTDDDVPALLHSERHEGPDETSRAGHQHGHAPRVVDLAKVALAASRQPRSLIQGTLVSNTNKVVLFFITIIIIIIIILIIKA</sequence>
<keyword evidence="2" id="KW-0472">Membrane</keyword>
<comment type="caution">
    <text evidence="3">The sequence shown here is derived from an EMBL/GenBank/DDBJ whole genome shotgun (WGS) entry which is preliminary data.</text>
</comment>
<gene>
    <name evidence="3" type="ORF">PanWU01x14_099520</name>
</gene>